<accession>A0AA48GUW4</accession>
<dbReference type="Gene3D" id="3.30.420.40">
    <property type="match status" value="2"/>
</dbReference>
<evidence type="ECO:0000313" key="18">
    <source>
        <dbReference type="Proteomes" id="UP001238179"/>
    </source>
</evidence>
<dbReference type="NCBIfam" id="TIGR00671">
    <property type="entry name" value="baf"/>
    <property type="match status" value="1"/>
</dbReference>
<comment type="cofactor">
    <cofactor evidence="16">
        <name>NH4(+)</name>
        <dbReference type="ChEBI" id="CHEBI:28938"/>
    </cofactor>
    <cofactor evidence="16">
        <name>K(+)</name>
        <dbReference type="ChEBI" id="CHEBI:29103"/>
    </cofactor>
    <text evidence="16">A monovalent cation. Ammonium or potassium.</text>
</comment>
<keyword evidence="8 16" id="KW-0808">Transferase</keyword>
<evidence type="ECO:0000256" key="16">
    <source>
        <dbReference type="HAMAP-Rule" id="MF_01274"/>
    </source>
</evidence>
<dbReference type="HAMAP" id="MF_01274">
    <property type="entry name" value="Pantothen_kinase_3"/>
    <property type="match status" value="1"/>
</dbReference>
<evidence type="ECO:0000256" key="11">
    <source>
        <dbReference type="ARBA" id="ARBA00022840"/>
    </source>
</evidence>
<sequence length="266" mass="28662">MSLLLAVDVGNTNIVLGIFDLAAGEGGPILHSWRLATSRERTVDEYGLSSLALLKHAGIDPAAIRHVVISSVVPPLHPVLDAWLRVYFKSEPLWIEPGIKTGLKVLLDNPAELGADRIVNAVAGLEAYGAPLIAVDFGTATTFDVVNEKREYLGGIICPGLKISAEALFQRASRLPRVEIAEPERLVGRSTIQAMQSGLYYGYVGQVDGILERLLAEYPGSKVVATGGLAKVIAPSSRFIHEVAPDLTLDGLRILWLKNQKPCPSR</sequence>
<feature type="binding site" evidence="16">
    <location>
        <position position="191"/>
    </location>
    <ligand>
        <name>substrate</name>
    </ligand>
</feature>
<keyword evidence="7 16" id="KW-0963">Cytoplasm</keyword>
<proteinExistence type="inferred from homology"/>
<dbReference type="GO" id="GO:0046872">
    <property type="term" value="F:metal ion binding"/>
    <property type="evidence" value="ECO:0007669"/>
    <property type="project" value="UniProtKB-KW"/>
</dbReference>
<dbReference type="RefSeq" id="WP_316415169.1">
    <property type="nucleotide sequence ID" value="NZ_AP027080.1"/>
</dbReference>
<evidence type="ECO:0000313" key="17">
    <source>
        <dbReference type="EMBL" id="BDU72256.1"/>
    </source>
</evidence>
<keyword evidence="11 16" id="KW-0067">ATP-binding</keyword>
<feature type="binding site" evidence="16">
    <location>
        <begin position="8"/>
        <end position="15"/>
    </location>
    <ligand>
        <name>ATP</name>
        <dbReference type="ChEBI" id="CHEBI:30616"/>
    </ligand>
</feature>
<comment type="function">
    <text evidence="16">Catalyzes the phosphorylation of pantothenate (Pan), the first step in CoA biosynthesis.</text>
</comment>
<dbReference type="GO" id="GO:0004594">
    <property type="term" value="F:pantothenate kinase activity"/>
    <property type="evidence" value="ECO:0007669"/>
    <property type="project" value="UniProtKB-UniRule"/>
</dbReference>
<dbReference type="PANTHER" id="PTHR34265">
    <property type="entry name" value="TYPE III PANTOTHENATE KINASE"/>
    <property type="match status" value="1"/>
</dbReference>
<evidence type="ECO:0000256" key="4">
    <source>
        <dbReference type="ARBA" id="ARBA00005225"/>
    </source>
</evidence>
<evidence type="ECO:0000256" key="12">
    <source>
        <dbReference type="ARBA" id="ARBA00022958"/>
    </source>
</evidence>
<name>A0AA48GUW4_9BACT</name>
<dbReference type="EMBL" id="AP027080">
    <property type="protein sequence ID" value="BDU72256.1"/>
    <property type="molecule type" value="Genomic_DNA"/>
</dbReference>
<evidence type="ECO:0000256" key="5">
    <source>
        <dbReference type="ARBA" id="ARBA00011738"/>
    </source>
</evidence>
<dbReference type="InterPro" id="IPR043129">
    <property type="entry name" value="ATPase_NBD"/>
</dbReference>
<evidence type="ECO:0000256" key="8">
    <source>
        <dbReference type="ARBA" id="ARBA00022679"/>
    </source>
</evidence>
<dbReference type="AlphaFoldDB" id="A0AA48GUW4"/>
<keyword evidence="16" id="KW-0479">Metal-binding</keyword>
<comment type="cofactor">
    <cofactor evidence="2">
        <name>K(+)</name>
        <dbReference type="ChEBI" id="CHEBI:29103"/>
    </cofactor>
</comment>
<evidence type="ECO:0000256" key="15">
    <source>
        <dbReference type="ARBA" id="ARBA00040883"/>
    </source>
</evidence>
<dbReference type="NCBIfam" id="NF009855">
    <property type="entry name" value="PRK13321.1"/>
    <property type="match status" value="1"/>
</dbReference>
<comment type="catalytic activity">
    <reaction evidence="1 16">
        <text>(R)-pantothenate + ATP = (R)-4'-phosphopantothenate + ADP + H(+)</text>
        <dbReference type="Rhea" id="RHEA:16373"/>
        <dbReference type="ChEBI" id="CHEBI:10986"/>
        <dbReference type="ChEBI" id="CHEBI:15378"/>
        <dbReference type="ChEBI" id="CHEBI:29032"/>
        <dbReference type="ChEBI" id="CHEBI:30616"/>
        <dbReference type="ChEBI" id="CHEBI:456216"/>
        <dbReference type="EC" id="2.7.1.33"/>
    </reaction>
</comment>
<comment type="caution">
    <text evidence="16">Lacks conserved residue(s) required for the propagation of feature annotation.</text>
</comment>
<evidence type="ECO:0000256" key="13">
    <source>
        <dbReference type="ARBA" id="ARBA00022993"/>
    </source>
</evidence>
<organism evidence="17 18">
    <name type="scientific">Mesoterricola silvestris</name>
    <dbReference type="NCBI Taxonomy" id="2927979"/>
    <lineage>
        <taxon>Bacteria</taxon>
        <taxon>Pseudomonadati</taxon>
        <taxon>Acidobacteriota</taxon>
        <taxon>Holophagae</taxon>
        <taxon>Holophagales</taxon>
        <taxon>Holophagaceae</taxon>
        <taxon>Mesoterricola</taxon>
    </lineage>
</organism>
<reference evidence="18" key="1">
    <citation type="journal article" date="2023" name="Int. J. Syst. Evol. Microbiol.">
        <title>Mesoterricola silvestris gen. nov., sp. nov., Mesoterricola sediminis sp. nov., Geothrix oryzae sp. nov., Geothrix edaphica sp. nov., Geothrix rubra sp. nov., and Geothrix limicola sp. nov., six novel members of Acidobacteriota isolated from soils.</title>
        <authorList>
            <person name="Itoh H."/>
            <person name="Sugisawa Y."/>
            <person name="Mise K."/>
            <person name="Xu Z."/>
            <person name="Kuniyasu M."/>
            <person name="Ushijima N."/>
            <person name="Kawano K."/>
            <person name="Kobayashi E."/>
            <person name="Shiratori Y."/>
            <person name="Masuda Y."/>
            <person name="Senoo K."/>
        </authorList>
    </citation>
    <scope>NUCLEOTIDE SEQUENCE [LARGE SCALE GENOMIC DNA]</scope>
    <source>
        <strain evidence="18">W79</strain>
    </source>
</reference>
<comment type="similarity">
    <text evidence="14 16">Belongs to the type III pantothenate kinase family.</text>
</comment>
<keyword evidence="10 16" id="KW-0418">Kinase</keyword>
<evidence type="ECO:0000256" key="3">
    <source>
        <dbReference type="ARBA" id="ARBA00004496"/>
    </source>
</evidence>
<dbReference type="Proteomes" id="UP001238179">
    <property type="component" value="Chromosome"/>
</dbReference>
<dbReference type="GO" id="GO:0015937">
    <property type="term" value="P:coenzyme A biosynthetic process"/>
    <property type="evidence" value="ECO:0007669"/>
    <property type="project" value="UniProtKB-UniRule"/>
</dbReference>
<evidence type="ECO:0000256" key="1">
    <source>
        <dbReference type="ARBA" id="ARBA00001206"/>
    </source>
</evidence>
<feature type="binding site" evidence="16">
    <location>
        <position position="139"/>
    </location>
    <ligand>
        <name>ATP</name>
        <dbReference type="ChEBI" id="CHEBI:30616"/>
    </ligand>
</feature>
<comment type="subcellular location">
    <subcellularLocation>
        <location evidence="3 16">Cytoplasm</location>
    </subcellularLocation>
</comment>
<feature type="active site" description="Proton acceptor" evidence="16">
    <location>
        <position position="116"/>
    </location>
</feature>
<dbReference type="EC" id="2.7.1.33" evidence="6 16"/>
<feature type="binding site" evidence="16">
    <location>
        <position position="136"/>
    </location>
    <ligand>
        <name>K(+)</name>
        <dbReference type="ChEBI" id="CHEBI:29103"/>
    </ligand>
</feature>
<comment type="subunit">
    <text evidence="5 16">Homodimer.</text>
</comment>
<keyword evidence="12 16" id="KW-0630">Potassium</keyword>
<evidence type="ECO:0000256" key="2">
    <source>
        <dbReference type="ARBA" id="ARBA00001958"/>
    </source>
</evidence>
<keyword evidence="18" id="KW-1185">Reference proteome</keyword>
<evidence type="ECO:0000256" key="10">
    <source>
        <dbReference type="ARBA" id="ARBA00022777"/>
    </source>
</evidence>
<comment type="pathway">
    <text evidence="4 16">Cofactor biosynthesis; coenzyme A biosynthesis; CoA from (R)-pantothenate: step 1/5.</text>
</comment>
<keyword evidence="9 16" id="KW-0547">Nucleotide-binding</keyword>
<dbReference type="GO" id="GO:0005737">
    <property type="term" value="C:cytoplasm"/>
    <property type="evidence" value="ECO:0007669"/>
    <property type="project" value="UniProtKB-SubCell"/>
</dbReference>
<evidence type="ECO:0000256" key="7">
    <source>
        <dbReference type="ARBA" id="ARBA00022490"/>
    </source>
</evidence>
<dbReference type="KEGG" id="msil:METEAL_14300"/>
<gene>
    <name evidence="16 17" type="primary">coaX</name>
    <name evidence="17" type="ORF">METEAL_14300</name>
</gene>
<dbReference type="GO" id="GO:0005524">
    <property type="term" value="F:ATP binding"/>
    <property type="evidence" value="ECO:0007669"/>
    <property type="project" value="UniProtKB-UniRule"/>
</dbReference>
<evidence type="ECO:0000256" key="6">
    <source>
        <dbReference type="ARBA" id="ARBA00012102"/>
    </source>
</evidence>
<dbReference type="InterPro" id="IPR004619">
    <property type="entry name" value="Type_III_PanK"/>
</dbReference>
<keyword evidence="13 16" id="KW-0173">Coenzyme A biosynthesis</keyword>
<dbReference type="SUPFAM" id="SSF53067">
    <property type="entry name" value="Actin-like ATPase domain"/>
    <property type="match status" value="2"/>
</dbReference>
<protein>
    <recommendedName>
        <fullName evidence="15 16">Type III pantothenate kinase</fullName>
        <ecNumber evidence="6 16">2.7.1.33</ecNumber>
    </recommendedName>
    <alternativeName>
        <fullName evidence="16">PanK-III</fullName>
    </alternativeName>
    <alternativeName>
        <fullName evidence="16">Pantothenic acid kinase</fullName>
    </alternativeName>
</protein>
<evidence type="ECO:0000256" key="14">
    <source>
        <dbReference type="ARBA" id="ARBA00038036"/>
    </source>
</evidence>
<dbReference type="PANTHER" id="PTHR34265:SF1">
    <property type="entry name" value="TYPE III PANTOTHENATE KINASE"/>
    <property type="match status" value="1"/>
</dbReference>
<dbReference type="Pfam" id="PF03309">
    <property type="entry name" value="Pan_kinase"/>
    <property type="match status" value="1"/>
</dbReference>
<dbReference type="CDD" id="cd24015">
    <property type="entry name" value="ASKHA_NBD_PanK-III"/>
    <property type="match status" value="1"/>
</dbReference>
<evidence type="ECO:0000256" key="9">
    <source>
        <dbReference type="ARBA" id="ARBA00022741"/>
    </source>
</evidence>
<dbReference type="NCBIfam" id="NF009848">
    <property type="entry name" value="PRK13318.1-6"/>
    <property type="match status" value="1"/>
</dbReference>
<feature type="binding site" evidence="16">
    <location>
        <begin position="114"/>
        <end position="117"/>
    </location>
    <ligand>
        <name>substrate</name>
    </ligand>
</feature>